<name>A0A0R1FGK2_9LACO</name>
<dbReference type="PANTHER" id="PTHR43682:SF1">
    <property type="entry name" value="LACTATE UTILIZATION PROTEIN C"/>
    <property type="match status" value="1"/>
</dbReference>
<dbReference type="Gene3D" id="3.40.50.10420">
    <property type="entry name" value="NagB/RpiA/CoA transferase-like"/>
    <property type="match status" value="1"/>
</dbReference>
<reference evidence="2 3" key="1">
    <citation type="journal article" date="2015" name="Genome Announc.">
        <title>Expanding the biotechnology potential of lactobacilli through comparative genomics of 213 strains and associated genera.</title>
        <authorList>
            <person name="Sun Z."/>
            <person name="Harris H.M."/>
            <person name="McCann A."/>
            <person name="Guo C."/>
            <person name="Argimon S."/>
            <person name="Zhang W."/>
            <person name="Yang X."/>
            <person name="Jeffery I.B."/>
            <person name="Cooney J.C."/>
            <person name="Kagawa T.F."/>
            <person name="Liu W."/>
            <person name="Song Y."/>
            <person name="Salvetti E."/>
            <person name="Wrobel A."/>
            <person name="Rasinkangas P."/>
            <person name="Parkhill J."/>
            <person name="Rea M.C."/>
            <person name="O'Sullivan O."/>
            <person name="Ritari J."/>
            <person name="Douillard F.P."/>
            <person name="Paul Ross R."/>
            <person name="Yang R."/>
            <person name="Briner A.E."/>
            <person name="Felis G.E."/>
            <person name="de Vos W.M."/>
            <person name="Barrangou R."/>
            <person name="Klaenhammer T.R."/>
            <person name="Caufield P.W."/>
            <person name="Cui Y."/>
            <person name="Zhang H."/>
            <person name="O'Toole P.W."/>
        </authorList>
    </citation>
    <scope>NUCLEOTIDE SEQUENCE [LARGE SCALE GENOMIC DNA]</scope>
    <source>
        <strain evidence="2 3">DSM 20001</strain>
    </source>
</reference>
<dbReference type="Proteomes" id="UP000051181">
    <property type="component" value="Unassembled WGS sequence"/>
</dbReference>
<gene>
    <name evidence="2" type="ORF">FD22_GL001974</name>
</gene>
<dbReference type="eggNOG" id="COG1556">
    <property type="taxonomic scope" value="Bacteria"/>
</dbReference>
<feature type="domain" description="LUD" evidence="1">
    <location>
        <begin position="54"/>
        <end position="233"/>
    </location>
</feature>
<organism evidence="2 3">
    <name type="scientific">Loigolactobacillus coryniformis subsp. coryniformis KCTC 3167 = DSM 20001</name>
    <dbReference type="NCBI Taxonomy" id="913848"/>
    <lineage>
        <taxon>Bacteria</taxon>
        <taxon>Bacillati</taxon>
        <taxon>Bacillota</taxon>
        <taxon>Bacilli</taxon>
        <taxon>Lactobacillales</taxon>
        <taxon>Lactobacillaceae</taxon>
        <taxon>Loigolactobacillus</taxon>
    </lineage>
</organism>
<proteinExistence type="predicted"/>
<dbReference type="AlphaFoldDB" id="A0A0R1FGK2"/>
<dbReference type="InterPro" id="IPR003741">
    <property type="entry name" value="LUD_dom"/>
</dbReference>
<accession>A0A0R1FGK2</accession>
<dbReference type="SUPFAM" id="SSF100950">
    <property type="entry name" value="NagB/RpiA/CoA transferase-like"/>
    <property type="match status" value="1"/>
</dbReference>
<evidence type="ECO:0000313" key="3">
    <source>
        <dbReference type="Proteomes" id="UP000051181"/>
    </source>
</evidence>
<evidence type="ECO:0000259" key="1">
    <source>
        <dbReference type="Pfam" id="PF02589"/>
    </source>
</evidence>
<dbReference type="PATRIC" id="fig|913848.6.peg.2015"/>
<dbReference type="PANTHER" id="PTHR43682">
    <property type="entry name" value="LACTATE UTILIZATION PROTEIN C"/>
    <property type="match status" value="1"/>
</dbReference>
<dbReference type="GeneID" id="65917952"/>
<comment type="caution">
    <text evidence="2">The sequence shown here is derived from an EMBL/GenBank/DDBJ whole genome shotgun (WGS) entry which is preliminary data.</text>
</comment>
<dbReference type="Pfam" id="PF02589">
    <property type="entry name" value="LUD_dom"/>
    <property type="match status" value="1"/>
</dbReference>
<dbReference type="EMBL" id="AZCN01000006">
    <property type="protein sequence ID" value="KRK18913.1"/>
    <property type="molecule type" value="Genomic_DNA"/>
</dbReference>
<dbReference type="InterPro" id="IPR024185">
    <property type="entry name" value="FTHF_cligase-like_sf"/>
</dbReference>
<protein>
    <recommendedName>
        <fullName evidence="1">LUD domain-containing protein</fullName>
    </recommendedName>
</protein>
<evidence type="ECO:0000313" key="2">
    <source>
        <dbReference type="EMBL" id="KRK18913.1"/>
    </source>
</evidence>
<dbReference type="InterPro" id="IPR037171">
    <property type="entry name" value="NagB/RpiA_transferase-like"/>
</dbReference>
<sequence length="235" mass="25896">MTIQNRDKFLDHLAERLGQPRHQLADHPYQQLNDLPQQTLSDKTPAELLALARKTSEALPVTFYEVAAVELPQLLTDYVASKGGGPLLLPTSEHFADYNLTDWQASIAATETVNYWQPEAERATNLKAAEMANISLSFADFLLAESGTITVSTNPGQGRALHFLPTHYLSIVPRSRIVARSTQAVAWYEQERQAGRLDSSAIHFITGPSNSGDIEMQLVTGVHGPLDVTYVVVDD</sequence>
<dbReference type="RefSeq" id="WP_010012068.1">
    <property type="nucleotide sequence ID" value="NZ_AZCN01000006.1"/>
</dbReference>